<name>A0A3N2C2I5_9MICO</name>
<dbReference type="PANTHER" id="PTHR21666:SF289">
    <property type="entry name" value="L-ALA--D-GLU ENDOPEPTIDASE"/>
    <property type="match status" value="1"/>
</dbReference>
<protein>
    <submittedName>
        <fullName evidence="4">Peptidase M23-like protein</fullName>
    </submittedName>
</protein>
<dbReference type="PANTHER" id="PTHR21666">
    <property type="entry name" value="PEPTIDASE-RELATED"/>
    <property type="match status" value="1"/>
</dbReference>
<dbReference type="AlphaFoldDB" id="A0A3N2C2I5"/>
<feature type="signal peptide" evidence="2">
    <location>
        <begin position="1"/>
        <end position="25"/>
    </location>
</feature>
<dbReference type="EMBL" id="RKHL01000001">
    <property type="protein sequence ID" value="ROR81504.1"/>
    <property type="molecule type" value="Genomic_DNA"/>
</dbReference>
<feature type="domain" description="M23ase beta-sheet core" evidence="3">
    <location>
        <begin position="53"/>
        <end position="145"/>
    </location>
</feature>
<dbReference type="Pfam" id="PF01551">
    <property type="entry name" value="Peptidase_M23"/>
    <property type="match status" value="1"/>
</dbReference>
<dbReference type="InterPro" id="IPR011055">
    <property type="entry name" value="Dup_hybrid_motif"/>
</dbReference>
<gene>
    <name evidence="4" type="ORF">EDD42_1566</name>
</gene>
<reference evidence="4 5" key="1">
    <citation type="submission" date="2018-11" db="EMBL/GenBank/DDBJ databases">
        <title>Sequencing the genomes of 1000 actinobacteria strains.</title>
        <authorList>
            <person name="Klenk H.-P."/>
        </authorList>
    </citation>
    <scope>NUCLEOTIDE SEQUENCE [LARGE SCALE GENOMIC DNA]</scope>
    <source>
        <strain evidence="4 5">DSM 14012</strain>
    </source>
</reference>
<feature type="chain" id="PRO_5018643282" evidence="2">
    <location>
        <begin position="26"/>
        <end position="174"/>
    </location>
</feature>
<dbReference type="Proteomes" id="UP000266915">
    <property type="component" value="Unassembled WGS sequence"/>
</dbReference>
<keyword evidence="1 2" id="KW-0732">Signal</keyword>
<keyword evidence="5" id="KW-1185">Reference proteome</keyword>
<dbReference type="CDD" id="cd12797">
    <property type="entry name" value="M23_peptidase"/>
    <property type="match status" value="1"/>
</dbReference>
<proteinExistence type="predicted"/>
<evidence type="ECO:0000256" key="1">
    <source>
        <dbReference type="ARBA" id="ARBA00022729"/>
    </source>
</evidence>
<dbReference type="SUPFAM" id="SSF51261">
    <property type="entry name" value="Duplicated hybrid motif"/>
    <property type="match status" value="1"/>
</dbReference>
<sequence>MMTSIASRFLISCLVFLAPVSTSGAAPAWSWPIAPPHVVTEPFVAPPDPYSAGHRGVDIAASPGLPVAAAAAGVVTFSGTVVDRPLVVIRHDDGHLSSIEPVMGSVEVGSRVTRGAPIGTVGVGGHCADSCVHFGVRLDGVYVNPMLLLGEVPPAVLLPLTATAGAQARGWALR</sequence>
<dbReference type="InterPro" id="IPR016047">
    <property type="entry name" value="M23ase_b-sheet_dom"/>
</dbReference>
<accession>A0A3N2C2I5</accession>
<dbReference type="RefSeq" id="WP_123539704.1">
    <property type="nucleotide sequence ID" value="NZ_FXAP01000001.1"/>
</dbReference>
<dbReference type="GO" id="GO:0004222">
    <property type="term" value="F:metalloendopeptidase activity"/>
    <property type="evidence" value="ECO:0007669"/>
    <property type="project" value="TreeGrafter"/>
</dbReference>
<dbReference type="Gene3D" id="2.70.70.10">
    <property type="entry name" value="Glucose Permease (Domain IIA)"/>
    <property type="match status" value="1"/>
</dbReference>
<organism evidence="4 5">
    <name type="scientific">Plantibacter flavus</name>
    <dbReference type="NCBI Taxonomy" id="150123"/>
    <lineage>
        <taxon>Bacteria</taxon>
        <taxon>Bacillati</taxon>
        <taxon>Actinomycetota</taxon>
        <taxon>Actinomycetes</taxon>
        <taxon>Micrococcales</taxon>
        <taxon>Microbacteriaceae</taxon>
        <taxon>Plantibacter</taxon>
    </lineage>
</organism>
<comment type="caution">
    <text evidence="4">The sequence shown here is derived from an EMBL/GenBank/DDBJ whole genome shotgun (WGS) entry which is preliminary data.</text>
</comment>
<evidence type="ECO:0000313" key="4">
    <source>
        <dbReference type="EMBL" id="ROR81504.1"/>
    </source>
</evidence>
<evidence type="ECO:0000313" key="5">
    <source>
        <dbReference type="Proteomes" id="UP000266915"/>
    </source>
</evidence>
<evidence type="ECO:0000259" key="3">
    <source>
        <dbReference type="Pfam" id="PF01551"/>
    </source>
</evidence>
<dbReference type="InterPro" id="IPR050570">
    <property type="entry name" value="Cell_wall_metabolism_enzyme"/>
</dbReference>
<evidence type="ECO:0000256" key="2">
    <source>
        <dbReference type="SAM" id="SignalP"/>
    </source>
</evidence>